<accession>A0A1D8NCN5</accession>
<feature type="signal peptide" evidence="2">
    <location>
        <begin position="1"/>
        <end position="19"/>
    </location>
</feature>
<evidence type="ECO:0000313" key="4">
    <source>
        <dbReference type="Proteomes" id="UP000182444"/>
    </source>
</evidence>
<feature type="chain" id="PRO_5009110450" evidence="2">
    <location>
        <begin position="20"/>
        <end position="261"/>
    </location>
</feature>
<dbReference type="Proteomes" id="UP000182444">
    <property type="component" value="Chromosome 1D"/>
</dbReference>
<dbReference type="GeneID" id="94583179"/>
<proteinExistence type="predicted"/>
<dbReference type="VEuPathDB" id="FungiDB:YALI1_D00766g"/>
<evidence type="ECO:0000313" key="3">
    <source>
        <dbReference type="EMBL" id="AOW03392.1"/>
    </source>
</evidence>
<reference evidence="3 4" key="1">
    <citation type="journal article" date="2016" name="PLoS ONE">
        <title>Sequence Assembly of Yarrowia lipolytica Strain W29/CLIB89 Shows Transposable Element Diversity.</title>
        <authorList>
            <person name="Magnan C."/>
            <person name="Yu J."/>
            <person name="Chang I."/>
            <person name="Jahn E."/>
            <person name="Kanomata Y."/>
            <person name="Wu J."/>
            <person name="Zeller M."/>
            <person name="Oakes M."/>
            <person name="Baldi P."/>
            <person name="Sandmeyer S."/>
        </authorList>
    </citation>
    <scope>NUCLEOTIDE SEQUENCE [LARGE SCALE GENOMIC DNA]</scope>
    <source>
        <strain evidence="4">CLIB89(W29)</strain>
    </source>
</reference>
<evidence type="ECO:0000256" key="1">
    <source>
        <dbReference type="SAM" id="MobiDB-lite"/>
    </source>
</evidence>
<gene>
    <name evidence="3" type="ORF">YALI1_D00766g</name>
</gene>
<dbReference type="EMBL" id="CP017556">
    <property type="protein sequence ID" value="AOW03392.1"/>
    <property type="molecule type" value="Genomic_DNA"/>
</dbReference>
<keyword evidence="2" id="KW-0732">Signal</keyword>
<name>A0A1D8NCN5_YARLL</name>
<organism evidence="3 4">
    <name type="scientific">Yarrowia lipolytica</name>
    <name type="common">Candida lipolytica</name>
    <dbReference type="NCBI Taxonomy" id="4952"/>
    <lineage>
        <taxon>Eukaryota</taxon>
        <taxon>Fungi</taxon>
        <taxon>Dikarya</taxon>
        <taxon>Ascomycota</taxon>
        <taxon>Saccharomycotina</taxon>
        <taxon>Dipodascomycetes</taxon>
        <taxon>Dipodascales</taxon>
        <taxon>Dipodascales incertae sedis</taxon>
        <taxon>Yarrowia</taxon>
    </lineage>
</organism>
<protein>
    <submittedName>
        <fullName evidence="3">Uncharacterized protein</fullName>
    </submittedName>
</protein>
<dbReference type="AlphaFoldDB" id="A0A1D8NCN5"/>
<dbReference type="RefSeq" id="XP_068138656.1">
    <property type="nucleotide sequence ID" value="XM_068282555.1"/>
</dbReference>
<feature type="region of interest" description="Disordered" evidence="1">
    <location>
        <begin position="236"/>
        <end position="261"/>
    </location>
</feature>
<sequence length="261" mass="26547">MAFLTFSCVMSLLPLNTLLEEIGHVMRLLAEQHLLAGGGLAVSSNVVLGAGSGHLAGLAVLQKLDGSLGSEILVVVVVDGHHGGVDTGSETLNLRESEEVVLGGLTGLDVKGVLDSLHDTVGATQLTGGGGTDLQMVPAHRGSVVHCVEGGHLIDSHGGHFQQLGHVVHDGDGGITELSLANVEKRHNSSLLVLRGVLGNHLLSSLHVLGGELKGNAGVVVLSVSVYRDNVSSGIESLGGPSGGPGESCQTGSDQSEHFCV</sequence>
<evidence type="ECO:0000256" key="2">
    <source>
        <dbReference type="SAM" id="SignalP"/>
    </source>
</evidence>